<dbReference type="EMBL" id="GBRH01175751">
    <property type="protein sequence ID" value="JAE22145.1"/>
    <property type="molecule type" value="Transcribed_RNA"/>
</dbReference>
<name>A0A0A9GAQ3_ARUDO</name>
<dbReference type="AlphaFoldDB" id="A0A0A9GAQ3"/>
<proteinExistence type="predicted"/>
<accession>A0A0A9GAQ3</accession>
<feature type="region of interest" description="Disordered" evidence="1">
    <location>
        <begin position="53"/>
        <end position="89"/>
    </location>
</feature>
<sequence>MAAGAHAWCCRCVVWRCHCGGSVRRRWRAHGAAEPAAAAAAGDIRRRVRYPKCTIRPPPLSSSTSRQARRRPRATDSRMASGRAGASGL</sequence>
<reference evidence="2" key="1">
    <citation type="submission" date="2014-09" db="EMBL/GenBank/DDBJ databases">
        <authorList>
            <person name="Magalhaes I.L.F."/>
            <person name="Oliveira U."/>
            <person name="Santos F.R."/>
            <person name="Vidigal T.H.D.A."/>
            <person name="Brescovit A.D."/>
            <person name="Santos A.J."/>
        </authorList>
    </citation>
    <scope>NUCLEOTIDE SEQUENCE</scope>
    <source>
        <tissue evidence="2">Shoot tissue taken approximately 20 cm above the soil surface</tissue>
    </source>
</reference>
<evidence type="ECO:0000256" key="1">
    <source>
        <dbReference type="SAM" id="MobiDB-lite"/>
    </source>
</evidence>
<organism evidence="2">
    <name type="scientific">Arundo donax</name>
    <name type="common">Giant reed</name>
    <name type="synonym">Donax arundinaceus</name>
    <dbReference type="NCBI Taxonomy" id="35708"/>
    <lineage>
        <taxon>Eukaryota</taxon>
        <taxon>Viridiplantae</taxon>
        <taxon>Streptophyta</taxon>
        <taxon>Embryophyta</taxon>
        <taxon>Tracheophyta</taxon>
        <taxon>Spermatophyta</taxon>
        <taxon>Magnoliopsida</taxon>
        <taxon>Liliopsida</taxon>
        <taxon>Poales</taxon>
        <taxon>Poaceae</taxon>
        <taxon>PACMAD clade</taxon>
        <taxon>Arundinoideae</taxon>
        <taxon>Arundineae</taxon>
        <taxon>Arundo</taxon>
    </lineage>
</organism>
<reference evidence="2" key="2">
    <citation type="journal article" date="2015" name="Data Brief">
        <title>Shoot transcriptome of the giant reed, Arundo donax.</title>
        <authorList>
            <person name="Barrero R.A."/>
            <person name="Guerrero F.D."/>
            <person name="Moolhuijzen P."/>
            <person name="Goolsby J.A."/>
            <person name="Tidwell J."/>
            <person name="Bellgard S.E."/>
            <person name="Bellgard M.I."/>
        </authorList>
    </citation>
    <scope>NUCLEOTIDE SEQUENCE</scope>
    <source>
        <tissue evidence="2">Shoot tissue taken approximately 20 cm above the soil surface</tissue>
    </source>
</reference>
<evidence type="ECO:0000313" key="2">
    <source>
        <dbReference type="EMBL" id="JAE22145.1"/>
    </source>
</evidence>
<protein>
    <submittedName>
        <fullName evidence="2">Uncharacterized protein</fullName>
    </submittedName>
</protein>